<dbReference type="GeneID" id="113664105"/>
<evidence type="ECO:0000256" key="1">
    <source>
        <dbReference type="ARBA" id="ARBA00004141"/>
    </source>
</evidence>
<dbReference type="Proteomes" id="UP000007305">
    <property type="component" value="Chromosome 1"/>
</dbReference>
<feature type="domain" description="DOMON" evidence="14">
    <location>
        <begin position="49"/>
        <end position="167"/>
    </location>
</feature>
<evidence type="ECO:0000256" key="9">
    <source>
        <dbReference type="ARBA" id="ARBA00053871"/>
    </source>
</evidence>
<evidence type="ECO:0000256" key="6">
    <source>
        <dbReference type="ARBA" id="ARBA00022982"/>
    </source>
</evidence>
<evidence type="ECO:0000256" key="10">
    <source>
        <dbReference type="PIRNR" id="PIRNR037471"/>
    </source>
</evidence>
<evidence type="ECO:0000259" key="14">
    <source>
        <dbReference type="PROSITE" id="PS50836"/>
    </source>
</evidence>
<reference evidence="17" key="3">
    <citation type="submission" date="2021-05" db="UniProtKB">
        <authorList>
            <consortium name="EnsemblPlants"/>
        </authorList>
    </citation>
    <scope>IDENTIFICATION</scope>
    <source>
        <strain evidence="17">cv. B73</strain>
    </source>
</reference>
<evidence type="ECO:0000259" key="15">
    <source>
        <dbReference type="PROSITE" id="PS50939"/>
    </source>
</evidence>
<feature type="transmembrane region" description="Helical" evidence="12">
    <location>
        <begin position="213"/>
        <end position="231"/>
    </location>
</feature>
<keyword evidence="11" id="KW-0408">Iron</keyword>
<keyword evidence="3 12" id="KW-0812">Transmembrane</keyword>
<sequence length="395" mass="41081">MSIPRLLLLAVLAAAAACAPAHAAGAGACAAEKFSGNRAFAACADLARLGASLHWSYDAAAASLSVAFLAAPPSAGGWVAWGLNPRAQSMDGTQALVAVPSSGGGGAYEVQTYSISGTSLGAPGPLSAYRTSGLAAEVGGDGRVRVFATLVLPNGTGAEVNHVWQVGPYSGGIQIHDTKGDNMNAKGTLNLLTGATAAASGGGSIIRKKNTHGILNAVSWGLLLPMGAIFARYLKTFRSADPAWFYLHVACQLLGYGVGVSGWATGIHLGNLSKGITYSLHRNIGITVFALGTLQIFALFLRPKKDHKYRVYWNAYHHSVGYTVIVLGVVNIFKGMAILDVEQRWKTGYIAAISVLGAVAVALEAVTWGVVLRRRKEESKSYNGTSNGGRLPLSM</sequence>
<dbReference type="CDD" id="cd08760">
    <property type="entry name" value="Cyt_b561_FRRS1_like"/>
    <property type="match status" value="1"/>
</dbReference>
<evidence type="ECO:0000256" key="13">
    <source>
        <dbReference type="SAM" id="SignalP"/>
    </source>
</evidence>
<reference evidence="16 18" key="1">
    <citation type="submission" date="2015-12" db="EMBL/GenBank/DDBJ databases">
        <title>Update maize B73 reference genome by single molecule sequencing technologies.</title>
        <authorList>
            <consortium name="Maize Genome Sequencing Project"/>
            <person name="Ware D."/>
        </authorList>
    </citation>
    <scope>NUCLEOTIDE SEQUENCE [LARGE SCALE GENOMIC DNA]</scope>
    <source>
        <strain evidence="18">cv. B73</strain>
        <tissue evidence="16">Seedling</tissue>
    </source>
</reference>
<evidence type="ECO:0000256" key="7">
    <source>
        <dbReference type="ARBA" id="ARBA00022989"/>
    </source>
</evidence>
<dbReference type="PROSITE" id="PS51257">
    <property type="entry name" value="PROKAR_LIPOPROTEIN"/>
    <property type="match status" value="1"/>
</dbReference>
<keyword evidence="7 12" id="KW-1133">Transmembrane helix</keyword>
<feature type="domain" description="Cytochrome b561" evidence="15">
    <location>
        <begin position="172"/>
        <end position="372"/>
    </location>
</feature>
<protein>
    <recommendedName>
        <fullName evidence="10">Cytochrome b561 and DOMON domain-containing protein</fullName>
    </recommendedName>
</protein>
<dbReference type="EMBL" id="CM007647">
    <property type="protein sequence ID" value="ONM03133.1"/>
    <property type="molecule type" value="Genomic_DNA"/>
</dbReference>
<keyword evidence="5 13" id="KW-0732">Signal</keyword>
<feature type="binding site" description="axial binding residue" evidence="11">
    <location>
        <position position="212"/>
    </location>
    <ligand>
        <name>heme b</name>
        <dbReference type="ChEBI" id="CHEBI:60344"/>
        <label>1</label>
    </ligand>
    <ligandPart>
        <name>Fe</name>
        <dbReference type="ChEBI" id="CHEBI:18248"/>
    </ligandPart>
</feature>
<organism evidence="16">
    <name type="scientific">Zea mays</name>
    <name type="common">Maize</name>
    <dbReference type="NCBI Taxonomy" id="4577"/>
    <lineage>
        <taxon>Eukaryota</taxon>
        <taxon>Viridiplantae</taxon>
        <taxon>Streptophyta</taxon>
        <taxon>Embryophyta</taxon>
        <taxon>Tracheophyta</taxon>
        <taxon>Spermatophyta</taxon>
        <taxon>Magnoliopsida</taxon>
        <taxon>Liliopsida</taxon>
        <taxon>Poales</taxon>
        <taxon>Poaceae</taxon>
        <taxon>PACMAD clade</taxon>
        <taxon>Panicoideae</taxon>
        <taxon>Andropogonodae</taxon>
        <taxon>Andropogoneae</taxon>
        <taxon>Tripsacinae</taxon>
        <taxon>Zea</taxon>
    </lineage>
</organism>
<dbReference type="InterPro" id="IPR006593">
    <property type="entry name" value="Cyt_b561/ferric_Rdtase_TM"/>
</dbReference>
<dbReference type="Pfam" id="PF04526">
    <property type="entry name" value="DUF568"/>
    <property type="match status" value="1"/>
</dbReference>
<evidence type="ECO:0007829" key="19">
    <source>
        <dbReference type="PeptideAtlas" id="A0A1D6KJM6"/>
    </source>
</evidence>
<gene>
    <name evidence="17" type="primary">LOC113664105</name>
    <name evidence="16" type="ORF">ZEAMMB73_Zm00001d031555</name>
</gene>
<keyword evidence="18" id="KW-1185">Reference proteome</keyword>
<feature type="transmembrane region" description="Helical" evidence="12">
    <location>
        <begin position="284"/>
        <end position="301"/>
    </location>
</feature>
<feature type="transmembrane region" description="Helical" evidence="12">
    <location>
        <begin position="313"/>
        <end position="337"/>
    </location>
</feature>
<dbReference type="Gene3D" id="1.20.120.1770">
    <property type="match status" value="1"/>
</dbReference>
<evidence type="ECO:0000256" key="3">
    <source>
        <dbReference type="ARBA" id="ARBA00022692"/>
    </source>
</evidence>
<dbReference type="PROSITE" id="PS50939">
    <property type="entry name" value="CYTOCHROME_B561"/>
    <property type="match status" value="1"/>
</dbReference>
<dbReference type="PaxDb" id="4577-GRMZM2G386209_P01"/>
<dbReference type="STRING" id="4577.A0A1D6KJM6"/>
<dbReference type="GO" id="GO:0046872">
    <property type="term" value="F:metal ion binding"/>
    <property type="evidence" value="ECO:0007669"/>
    <property type="project" value="UniProtKB-KW"/>
</dbReference>
<dbReference type="OMA" id="IFKGFDM"/>
<keyword evidence="8 10" id="KW-0472">Membrane</keyword>
<evidence type="ECO:0000313" key="18">
    <source>
        <dbReference type="Proteomes" id="UP000007305"/>
    </source>
</evidence>
<dbReference type="PANTHER" id="PTHR23130:SF144">
    <property type="entry name" value="CYTOCHROME B561 AND DOMON DOMAIN-CONTAINING PROTEIN"/>
    <property type="match status" value="1"/>
</dbReference>
<dbReference type="InterPro" id="IPR017214">
    <property type="entry name" value="UCP037471"/>
</dbReference>
<name>A0A1D6KJM6_MAIZE</name>
<evidence type="ECO:0000256" key="2">
    <source>
        <dbReference type="ARBA" id="ARBA00022448"/>
    </source>
</evidence>
<evidence type="ECO:0000256" key="5">
    <source>
        <dbReference type="ARBA" id="ARBA00022729"/>
    </source>
</evidence>
<dbReference type="RefSeq" id="NP_001354364.1">
    <property type="nucleotide sequence ID" value="NM_001367435.1"/>
</dbReference>
<evidence type="ECO:0000256" key="11">
    <source>
        <dbReference type="PIRSR" id="PIRSR037471-1"/>
    </source>
</evidence>
<dbReference type="EnsemblPlants" id="Zm00001eb035970_T002">
    <property type="protein sequence ID" value="Zm00001eb035970_P002"/>
    <property type="gene ID" value="Zm00001eb035970"/>
</dbReference>
<dbReference type="CDD" id="cd09629">
    <property type="entry name" value="DOMON_CIL1_like"/>
    <property type="match status" value="1"/>
</dbReference>
<feature type="chain" id="PRO_5010806150" description="Cytochrome b561 and DOMON domain-containing protein" evidence="13">
    <location>
        <begin position="24"/>
        <end position="395"/>
    </location>
</feature>
<feature type="signal peptide" evidence="13">
    <location>
        <begin position="1"/>
        <end position="23"/>
    </location>
</feature>
<dbReference type="PANTHER" id="PTHR23130">
    <property type="entry name" value="CYTOCHROME B561 AND DOMON DOMAIN-CONTAINING PROTEIN"/>
    <property type="match status" value="1"/>
</dbReference>
<feature type="binding site" description="axial binding residue" evidence="11">
    <location>
        <position position="248"/>
    </location>
    <ligand>
        <name>heme b</name>
        <dbReference type="ChEBI" id="CHEBI:60344"/>
        <label>1</label>
    </ligand>
    <ligandPart>
        <name>Fe</name>
        <dbReference type="ChEBI" id="CHEBI:18248"/>
    </ligandPart>
</feature>
<evidence type="ECO:0000256" key="8">
    <source>
        <dbReference type="ARBA" id="ARBA00023136"/>
    </source>
</evidence>
<comment type="cofactor">
    <cofactor evidence="10">
        <name>heme b</name>
        <dbReference type="ChEBI" id="CHEBI:60344"/>
    </cofactor>
    <text evidence="10">Binds 2 heme b groups non-covalently.</text>
</comment>
<dbReference type="Pfam" id="PF03188">
    <property type="entry name" value="Cytochrom_B561"/>
    <property type="match status" value="1"/>
</dbReference>
<keyword evidence="19" id="KW-1267">Proteomics identification</keyword>
<comment type="function">
    <text evidence="9">May act as a catecholamine-responsive trans-membrane electron transporter.</text>
</comment>
<keyword evidence="2 10" id="KW-0813">Transport</keyword>
<evidence type="ECO:0000256" key="4">
    <source>
        <dbReference type="ARBA" id="ARBA00022723"/>
    </source>
</evidence>
<comment type="subcellular location">
    <subcellularLocation>
        <location evidence="1">Membrane</location>
        <topology evidence="1">Multi-pass membrane protein</topology>
    </subcellularLocation>
</comment>
<dbReference type="eggNOG" id="KOG4293">
    <property type="taxonomic scope" value="Eukaryota"/>
</dbReference>
<dbReference type="Gramene" id="Zm00001eb035970_T002">
    <property type="protein sequence ID" value="Zm00001eb035970_P002"/>
    <property type="gene ID" value="Zm00001eb035970"/>
</dbReference>
<accession>A0A1D6KJM6</accession>
<proteinExistence type="evidence at protein level"/>
<dbReference type="SMART" id="SM00665">
    <property type="entry name" value="B561"/>
    <property type="match status" value="1"/>
</dbReference>
<evidence type="ECO:0000313" key="17">
    <source>
        <dbReference type="EnsemblPlants" id="Zm00001eb035970_P002"/>
    </source>
</evidence>
<keyword evidence="6 10" id="KW-0249">Electron transport</keyword>
<dbReference type="InterPro" id="IPR045265">
    <property type="entry name" value="AIR12_DOMON"/>
</dbReference>
<accession>A0A317Y387</accession>
<reference evidence="17" key="2">
    <citation type="submission" date="2019-07" db="EMBL/GenBank/DDBJ databases">
        <authorList>
            <person name="Seetharam A."/>
            <person name="Woodhouse M."/>
            <person name="Cannon E."/>
        </authorList>
    </citation>
    <scope>NUCLEOTIDE SEQUENCE [LARGE SCALE GENOMIC DNA]</scope>
    <source>
        <strain evidence="17">cv. B73</strain>
    </source>
</reference>
<dbReference type="AlphaFoldDB" id="A0A1D6KJM6"/>
<evidence type="ECO:0000256" key="12">
    <source>
        <dbReference type="SAM" id="Phobius"/>
    </source>
</evidence>
<evidence type="ECO:0000313" key="16">
    <source>
        <dbReference type="EMBL" id="ONM03133.1"/>
    </source>
</evidence>
<dbReference type="InterPro" id="IPR005018">
    <property type="entry name" value="DOMON_domain"/>
</dbReference>
<feature type="transmembrane region" description="Helical" evidence="12">
    <location>
        <begin position="243"/>
        <end position="264"/>
    </location>
</feature>
<dbReference type="PROSITE" id="PS50836">
    <property type="entry name" value="DOMON"/>
    <property type="match status" value="1"/>
</dbReference>
<dbReference type="ExpressionAtlas" id="A0A1D6KJM6">
    <property type="expression patterns" value="baseline and differential"/>
</dbReference>
<keyword evidence="4 11" id="KW-0479">Metal-binding</keyword>
<feature type="binding site" description="axial binding residue" evidence="11">
    <location>
        <position position="317"/>
    </location>
    <ligand>
        <name>heme b</name>
        <dbReference type="ChEBI" id="CHEBI:60344"/>
        <label>1</label>
    </ligand>
    <ligandPart>
        <name>Fe</name>
        <dbReference type="ChEBI" id="CHEBI:18248"/>
    </ligandPart>
</feature>
<dbReference type="GO" id="GO:0016020">
    <property type="term" value="C:membrane"/>
    <property type="evidence" value="ECO:0007669"/>
    <property type="project" value="UniProtKB-SubCell"/>
</dbReference>
<feature type="transmembrane region" description="Helical" evidence="12">
    <location>
        <begin position="349"/>
        <end position="372"/>
    </location>
</feature>
<dbReference type="OrthoDB" id="2419613at2759"/>
<feature type="binding site" description="axial binding residue" evidence="11">
    <location>
        <position position="281"/>
    </location>
    <ligand>
        <name>heme b</name>
        <dbReference type="ChEBI" id="CHEBI:60344"/>
        <label>1</label>
    </ligand>
    <ligandPart>
        <name>Fe</name>
        <dbReference type="ChEBI" id="CHEBI:18248"/>
    </ligandPart>
</feature>
<dbReference type="FunFam" id="1.20.120.1770:FF:000007">
    <property type="entry name" value="Cytochrome b561 and DOMON domain-containing protein"/>
    <property type="match status" value="1"/>
</dbReference>
<dbReference type="PIRSF" id="PIRSF037471">
    <property type="entry name" value="UCP037471"/>
    <property type="match status" value="1"/>
</dbReference>